<dbReference type="CDD" id="cd00429">
    <property type="entry name" value="RPE"/>
    <property type="match status" value="1"/>
</dbReference>
<dbReference type="RefSeq" id="WP_107556553.1">
    <property type="nucleotide sequence ID" value="NZ_PZFG01000003.1"/>
</dbReference>
<evidence type="ECO:0000256" key="4">
    <source>
        <dbReference type="ARBA" id="ARBA00001947"/>
    </source>
</evidence>
<comment type="catalytic activity">
    <reaction evidence="1">
        <text>D-ribulose 5-phosphate = D-xylulose 5-phosphate</text>
        <dbReference type="Rhea" id="RHEA:13677"/>
        <dbReference type="ChEBI" id="CHEBI:57737"/>
        <dbReference type="ChEBI" id="CHEBI:58121"/>
        <dbReference type="EC" id="5.1.3.1"/>
    </reaction>
</comment>
<evidence type="ECO:0000256" key="7">
    <source>
        <dbReference type="ARBA" id="ARBA00013188"/>
    </source>
</evidence>
<name>A0A2T4PWN9_9STAP</name>
<protein>
    <recommendedName>
        <fullName evidence="7 10">Ribulose-phosphate 3-epimerase</fullName>
        <ecNumber evidence="7 10">5.1.3.1</ecNumber>
    </recommendedName>
</protein>
<evidence type="ECO:0000256" key="5">
    <source>
        <dbReference type="ARBA" id="ARBA00001954"/>
    </source>
</evidence>
<comment type="caution">
    <text evidence="11">The sequence shown here is derived from an EMBL/GenBank/DDBJ whole genome shotgun (WGS) entry which is preliminary data.</text>
</comment>
<dbReference type="OrthoDB" id="1645589at2"/>
<comment type="cofactor">
    <cofactor evidence="2">
        <name>Mn(2+)</name>
        <dbReference type="ChEBI" id="CHEBI:29035"/>
    </cofactor>
</comment>
<dbReference type="GO" id="GO:0004750">
    <property type="term" value="F:D-ribulose-phosphate 3-epimerase activity"/>
    <property type="evidence" value="ECO:0007669"/>
    <property type="project" value="UniProtKB-UniRule"/>
</dbReference>
<proteinExistence type="inferred from homology"/>
<dbReference type="Pfam" id="PF00834">
    <property type="entry name" value="Ribul_P_3_epim"/>
    <property type="match status" value="1"/>
</dbReference>
<comment type="cofactor">
    <cofactor evidence="3">
        <name>Co(2+)</name>
        <dbReference type="ChEBI" id="CHEBI:48828"/>
    </cofactor>
</comment>
<evidence type="ECO:0000313" key="12">
    <source>
        <dbReference type="Proteomes" id="UP000241209"/>
    </source>
</evidence>
<dbReference type="PANTHER" id="PTHR11749">
    <property type="entry name" value="RIBULOSE-5-PHOSPHATE-3-EPIMERASE"/>
    <property type="match status" value="1"/>
</dbReference>
<evidence type="ECO:0000256" key="3">
    <source>
        <dbReference type="ARBA" id="ARBA00001941"/>
    </source>
</evidence>
<evidence type="ECO:0000256" key="10">
    <source>
        <dbReference type="NCBIfam" id="TIGR01163"/>
    </source>
</evidence>
<dbReference type="InterPro" id="IPR011060">
    <property type="entry name" value="RibuloseP-bd_barrel"/>
</dbReference>
<dbReference type="GO" id="GO:0005975">
    <property type="term" value="P:carbohydrate metabolic process"/>
    <property type="evidence" value="ECO:0007669"/>
    <property type="project" value="InterPro"/>
</dbReference>
<dbReference type="GO" id="GO:0005737">
    <property type="term" value="C:cytoplasm"/>
    <property type="evidence" value="ECO:0007669"/>
    <property type="project" value="UniProtKB-ARBA"/>
</dbReference>
<dbReference type="Gene3D" id="3.20.20.70">
    <property type="entry name" value="Aldolase class I"/>
    <property type="match status" value="1"/>
</dbReference>
<evidence type="ECO:0000256" key="2">
    <source>
        <dbReference type="ARBA" id="ARBA00001936"/>
    </source>
</evidence>
<dbReference type="EC" id="5.1.3.1" evidence="7 10"/>
<organism evidence="11 12">
    <name type="scientific">Mammaliicoccus vitulinus</name>
    <dbReference type="NCBI Taxonomy" id="71237"/>
    <lineage>
        <taxon>Bacteria</taxon>
        <taxon>Bacillati</taxon>
        <taxon>Bacillota</taxon>
        <taxon>Bacilli</taxon>
        <taxon>Bacillales</taxon>
        <taxon>Staphylococcaceae</taxon>
        <taxon>Mammaliicoccus</taxon>
    </lineage>
</organism>
<comment type="cofactor">
    <cofactor evidence="4">
        <name>Zn(2+)</name>
        <dbReference type="ChEBI" id="CHEBI:29105"/>
    </cofactor>
</comment>
<comment type="similarity">
    <text evidence="6">Belongs to the ribulose-phosphate 3-epimerase family.</text>
</comment>
<dbReference type="SUPFAM" id="SSF51366">
    <property type="entry name" value="Ribulose-phoshate binding barrel"/>
    <property type="match status" value="1"/>
</dbReference>
<dbReference type="FunFam" id="3.20.20.70:FF:000004">
    <property type="entry name" value="Ribulose-phosphate 3-epimerase"/>
    <property type="match status" value="1"/>
</dbReference>
<dbReference type="Proteomes" id="UP000241209">
    <property type="component" value="Unassembled WGS sequence"/>
</dbReference>
<keyword evidence="9" id="KW-0413">Isomerase</keyword>
<dbReference type="NCBIfam" id="TIGR01163">
    <property type="entry name" value="rpe"/>
    <property type="match status" value="1"/>
</dbReference>
<accession>A0A2T4PWN9</accession>
<dbReference type="AlphaFoldDB" id="A0A2T4PWN9"/>
<dbReference type="InterPro" id="IPR026019">
    <property type="entry name" value="Ribul_P_3_epim"/>
</dbReference>
<dbReference type="InterPro" id="IPR000056">
    <property type="entry name" value="Ribul_P_3_epim-like"/>
</dbReference>
<evidence type="ECO:0000256" key="1">
    <source>
        <dbReference type="ARBA" id="ARBA00001782"/>
    </source>
</evidence>
<dbReference type="EMBL" id="PZFK01000002">
    <property type="protein sequence ID" value="PTI30905.1"/>
    <property type="molecule type" value="Genomic_DNA"/>
</dbReference>
<gene>
    <name evidence="11" type="primary">rpe</name>
    <name evidence="11" type="ORF">BU072_01095</name>
</gene>
<sequence>MSKILLPSMMLADFGGLKEEIKALDNADVTGYHIDIMDGQFVPNFGMGLQDIEFIRSATEKPIDVHLMIQNPDKYIEKFADIGVDVIYIHPEADMHPTRTLQAIKDKGKKAGIAINPGTSVENIQPYLSIVDYIMIMTVNPGFAGQKYLDFVDEKIDRLSDPTFKNKYSYELLVDGAISPKKVEKLYKKGVKGFVLGSSSLFGKDKSYNEIIKNLKSL</sequence>
<evidence type="ECO:0000256" key="8">
    <source>
        <dbReference type="ARBA" id="ARBA00022723"/>
    </source>
</evidence>
<dbReference type="GO" id="GO:0046872">
    <property type="term" value="F:metal ion binding"/>
    <property type="evidence" value="ECO:0007669"/>
    <property type="project" value="UniProtKB-KW"/>
</dbReference>
<dbReference type="InterPro" id="IPR013785">
    <property type="entry name" value="Aldolase_TIM"/>
</dbReference>
<reference evidence="11 12" key="1">
    <citation type="journal article" date="2016" name="Front. Microbiol.">
        <title>Comprehensive Phylogenetic Analysis of Bovine Non-aureus Staphylococci Species Based on Whole-Genome Sequencing.</title>
        <authorList>
            <person name="Naushad S."/>
            <person name="Barkema H.W."/>
            <person name="Luby C."/>
            <person name="Condas L.A."/>
            <person name="Nobrega D.B."/>
            <person name="Carson D.A."/>
            <person name="De Buck J."/>
        </authorList>
    </citation>
    <scope>NUCLEOTIDE SEQUENCE [LARGE SCALE GENOMIC DNA]</scope>
    <source>
        <strain evidence="11 12">SNUC 2204</strain>
    </source>
</reference>
<comment type="cofactor">
    <cofactor evidence="5">
        <name>Fe(2+)</name>
        <dbReference type="ChEBI" id="CHEBI:29033"/>
    </cofactor>
</comment>
<evidence type="ECO:0000313" key="11">
    <source>
        <dbReference type="EMBL" id="PTI30905.1"/>
    </source>
</evidence>
<dbReference type="NCBIfam" id="NF004076">
    <property type="entry name" value="PRK05581.1-4"/>
    <property type="match status" value="1"/>
</dbReference>
<evidence type="ECO:0000256" key="6">
    <source>
        <dbReference type="ARBA" id="ARBA00009541"/>
    </source>
</evidence>
<evidence type="ECO:0000256" key="9">
    <source>
        <dbReference type="ARBA" id="ARBA00023235"/>
    </source>
</evidence>
<keyword evidence="8" id="KW-0479">Metal-binding</keyword>
<dbReference type="GO" id="GO:0006098">
    <property type="term" value="P:pentose-phosphate shunt"/>
    <property type="evidence" value="ECO:0007669"/>
    <property type="project" value="UniProtKB-UniRule"/>
</dbReference>